<dbReference type="GO" id="GO:0006888">
    <property type="term" value="P:endoplasmic reticulum to Golgi vesicle-mediated transport"/>
    <property type="evidence" value="ECO:0007669"/>
    <property type="project" value="UniProtKB-UniRule"/>
</dbReference>
<comment type="subcellular location">
    <subcellularLocation>
        <location evidence="6">Endoplasmic reticulum</location>
    </subcellularLocation>
    <subcellularLocation>
        <location evidence="6">Golgi apparatus</location>
        <location evidence="6">cis-Golgi network</location>
    </subcellularLocation>
</comment>
<dbReference type="EMBL" id="BACD03000048">
    <property type="protein sequence ID" value="GAO51564.1"/>
    <property type="molecule type" value="Genomic_DNA"/>
</dbReference>
<evidence type="ECO:0000256" key="6">
    <source>
        <dbReference type="RuleBase" id="RU366065"/>
    </source>
</evidence>
<protein>
    <recommendedName>
        <fullName evidence="6">Trafficking protein particle complex subunit</fullName>
    </recommendedName>
</protein>
<keyword evidence="3 6" id="KW-0931">ER-Golgi transport</keyword>
<gene>
    <name evidence="7" type="ORF">G7K_5663-t1</name>
</gene>
<dbReference type="PANTHER" id="PTHR23249:SF16">
    <property type="entry name" value="TRAFFICKING PROTEIN PARTICLE COMPLEX SUBUNIT 1"/>
    <property type="match status" value="1"/>
</dbReference>
<dbReference type="STRING" id="698492.A0A0E9NP01"/>
<reference evidence="7 8" key="1">
    <citation type="journal article" date="2011" name="J. Gen. Appl. Microbiol.">
        <title>Draft genome sequencing of the enigmatic yeast Saitoella complicata.</title>
        <authorList>
            <person name="Nishida H."/>
            <person name="Hamamoto M."/>
            <person name="Sugiyama J."/>
        </authorList>
    </citation>
    <scope>NUCLEOTIDE SEQUENCE [LARGE SCALE GENOMIC DNA]</scope>
    <source>
        <strain evidence="7 8">NRRL Y-17804</strain>
    </source>
</reference>
<accession>A0A0E9NP01</accession>
<comment type="subunit">
    <text evidence="6">Part of the multisubunit transport protein particle (TRAPP) complex.</text>
</comment>
<evidence type="ECO:0000256" key="5">
    <source>
        <dbReference type="ARBA" id="ARBA00038167"/>
    </source>
</evidence>
<dbReference type="GO" id="GO:0030008">
    <property type="term" value="C:TRAPP complex"/>
    <property type="evidence" value="ECO:0007669"/>
    <property type="project" value="UniProtKB-UniRule"/>
</dbReference>
<name>A0A0E9NP01_SAICN</name>
<dbReference type="Gene3D" id="3.30.450.70">
    <property type="match status" value="1"/>
</dbReference>
<keyword evidence="8" id="KW-1185">Reference proteome</keyword>
<comment type="caution">
    <text evidence="7">The sequence shown here is derived from an EMBL/GenBank/DDBJ whole genome shotgun (WGS) entry which is preliminary data.</text>
</comment>
<evidence type="ECO:0000313" key="8">
    <source>
        <dbReference type="Proteomes" id="UP000033140"/>
    </source>
</evidence>
<sequence>MTIYEFYVFDRHCECIYYKEWNRRPDRSTPQPSADGNLANHDNAKLLFGVIYSIRNMTKKLSGQSDNSFVSYRTSKYKTHYYETPSLLKFVLITSPNEANMRQILHQIFVNLWVEYVVKNPLSPVEHTGEDWNNFHELQRRVKIPMIYQIIAYSGRWKKHSQLAIQLHVPPKSCKPFQITSFWYRSKIKHDNEDNSSR</sequence>
<dbReference type="AlphaFoldDB" id="A0A0E9NP01"/>
<reference evidence="7 8" key="2">
    <citation type="journal article" date="2014" name="J. Gen. Appl. Microbiol.">
        <title>The early diverging ascomycetous budding yeast Saitoella complicata has three histone deacetylases belonging to the Clr6, Hos2, and Rpd3 lineages.</title>
        <authorList>
            <person name="Nishida H."/>
            <person name="Matsumoto T."/>
            <person name="Kondo S."/>
            <person name="Hamamoto M."/>
            <person name="Yoshikawa H."/>
        </authorList>
    </citation>
    <scope>NUCLEOTIDE SEQUENCE [LARGE SCALE GENOMIC DNA]</scope>
    <source>
        <strain evidence="7 8">NRRL Y-17804</strain>
    </source>
</reference>
<dbReference type="Proteomes" id="UP000033140">
    <property type="component" value="Unassembled WGS sequence"/>
</dbReference>
<evidence type="ECO:0000256" key="3">
    <source>
        <dbReference type="ARBA" id="ARBA00022892"/>
    </source>
</evidence>
<keyword evidence="2 6" id="KW-0256">Endoplasmic reticulum</keyword>
<comment type="similarity">
    <text evidence="5">Belongs to the TRAPP small subunits family. BET5 subfamily.</text>
</comment>
<keyword evidence="4 6" id="KW-0333">Golgi apparatus</keyword>
<dbReference type="CDD" id="cd14855">
    <property type="entry name" value="TRAPPC1_MUM2"/>
    <property type="match status" value="1"/>
</dbReference>
<dbReference type="PANTHER" id="PTHR23249">
    <property type="entry name" value="TRAFFICKING PROTEIN PARTICLE COMPLEX SUBUNIT"/>
    <property type="match status" value="1"/>
</dbReference>
<evidence type="ECO:0000256" key="2">
    <source>
        <dbReference type="ARBA" id="ARBA00022824"/>
    </source>
</evidence>
<evidence type="ECO:0000313" key="7">
    <source>
        <dbReference type="EMBL" id="GAO51564.1"/>
    </source>
</evidence>
<dbReference type="SUPFAM" id="SSF64356">
    <property type="entry name" value="SNARE-like"/>
    <property type="match status" value="1"/>
</dbReference>
<evidence type="ECO:0000256" key="4">
    <source>
        <dbReference type="ARBA" id="ARBA00023034"/>
    </source>
</evidence>
<proteinExistence type="inferred from homology"/>
<dbReference type="GO" id="GO:0005783">
    <property type="term" value="C:endoplasmic reticulum"/>
    <property type="evidence" value="ECO:0007669"/>
    <property type="project" value="UniProtKB-SubCell"/>
</dbReference>
<dbReference type="InterPro" id="IPR007233">
    <property type="entry name" value="TRAPPC"/>
</dbReference>
<organism evidence="7 8">
    <name type="scientific">Saitoella complicata (strain BCRC 22490 / CBS 7301 / JCM 7358 / NBRC 10748 / NRRL Y-17804)</name>
    <dbReference type="NCBI Taxonomy" id="698492"/>
    <lineage>
        <taxon>Eukaryota</taxon>
        <taxon>Fungi</taxon>
        <taxon>Dikarya</taxon>
        <taxon>Ascomycota</taxon>
        <taxon>Taphrinomycotina</taxon>
        <taxon>Taphrinomycotina incertae sedis</taxon>
        <taxon>Saitoella</taxon>
    </lineage>
</organism>
<dbReference type="InterPro" id="IPR011012">
    <property type="entry name" value="Longin-like_dom_sf"/>
</dbReference>
<reference evidence="7 8" key="3">
    <citation type="journal article" date="2015" name="Genome Announc.">
        <title>Draft Genome Sequence of the Archiascomycetous Yeast Saitoella complicata.</title>
        <authorList>
            <person name="Yamauchi K."/>
            <person name="Kondo S."/>
            <person name="Hamamoto M."/>
            <person name="Takahashi Y."/>
            <person name="Ogura Y."/>
            <person name="Hayashi T."/>
            <person name="Nishida H."/>
        </authorList>
    </citation>
    <scope>NUCLEOTIDE SEQUENCE [LARGE SCALE GENOMIC DNA]</scope>
    <source>
        <strain evidence="7 8">NRRL Y-17804</strain>
    </source>
</reference>
<dbReference type="GO" id="GO:0005794">
    <property type="term" value="C:Golgi apparatus"/>
    <property type="evidence" value="ECO:0007669"/>
    <property type="project" value="UniProtKB-SubCell"/>
</dbReference>
<keyword evidence="1 6" id="KW-0813">Transport</keyword>
<dbReference type="Pfam" id="PF04099">
    <property type="entry name" value="Sybindin"/>
    <property type="match status" value="1"/>
</dbReference>
<evidence type="ECO:0000256" key="1">
    <source>
        <dbReference type="ARBA" id="ARBA00022448"/>
    </source>
</evidence>
<dbReference type="SMART" id="SM01399">
    <property type="entry name" value="Sybindin"/>
    <property type="match status" value="1"/>
</dbReference>